<evidence type="ECO:0000313" key="2">
    <source>
        <dbReference type="Proteomes" id="UP001290462"/>
    </source>
</evidence>
<reference evidence="1" key="1">
    <citation type="submission" date="2023-08" db="EMBL/GenBank/DDBJ databases">
        <title>Genomic characterization of piscicolin 126 produced by Carnobacterium maltaromaticum CM22 strain isolated from salmon (Salmo salar).</title>
        <authorList>
            <person name="Gonzalez-Gragera E."/>
            <person name="Garcia-Lopez J.D."/>
            <person name="Teso-Perez C."/>
            <person name="Gimenez-Hernandez I."/>
            <person name="Peralta-Sanchez J.M."/>
            <person name="Valdivia E."/>
            <person name="Montalban-Lopez M."/>
            <person name="Martin-Platero A.M."/>
            <person name="Banos A."/>
            <person name="Martinez-Bueno M."/>
        </authorList>
    </citation>
    <scope>NUCLEOTIDE SEQUENCE</scope>
    <source>
        <strain evidence="1">CM22</strain>
    </source>
</reference>
<dbReference type="InterPro" id="IPR014347">
    <property type="entry name" value="Tautomerase/MIF_sf"/>
</dbReference>
<dbReference type="SUPFAM" id="SSF55331">
    <property type="entry name" value="Tautomerase/MIF"/>
    <property type="match status" value="1"/>
</dbReference>
<accession>A0AAW9JP83</accession>
<dbReference type="InterPro" id="IPR037479">
    <property type="entry name" value="Tauto_MSAD"/>
</dbReference>
<dbReference type="AlphaFoldDB" id="A0AAW9JP83"/>
<gene>
    <name evidence="1" type="ORF">RAK27_07210</name>
</gene>
<dbReference type="RefSeq" id="WP_015076938.1">
    <property type="nucleotide sequence ID" value="NZ_CAJGUS010000052.1"/>
</dbReference>
<evidence type="ECO:0000313" key="1">
    <source>
        <dbReference type="EMBL" id="MDZ5758450.1"/>
    </source>
</evidence>
<dbReference type="EMBL" id="JAVBVO010000003">
    <property type="protein sequence ID" value="MDZ5758450.1"/>
    <property type="molecule type" value="Genomic_DNA"/>
</dbReference>
<dbReference type="Proteomes" id="UP001290462">
    <property type="component" value="Unassembled WGS sequence"/>
</dbReference>
<proteinExistence type="predicted"/>
<protein>
    <submittedName>
        <fullName evidence="1">Tautomerase family protein</fullName>
    </submittedName>
</protein>
<dbReference type="PANTHER" id="PTHR38460:SF1">
    <property type="entry name" value="TAUTOMERASE YOLI-RELATED"/>
    <property type="match status" value="1"/>
</dbReference>
<name>A0AAW9JP83_CARML</name>
<dbReference type="Gene3D" id="3.30.429.10">
    <property type="entry name" value="Macrophage Migration Inhibitory Factor"/>
    <property type="match status" value="1"/>
</dbReference>
<comment type="caution">
    <text evidence="1">The sequence shown here is derived from an EMBL/GenBank/DDBJ whole genome shotgun (WGS) entry which is preliminary data.</text>
</comment>
<dbReference type="PANTHER" id="PTHR38460">
    <property type="entry name" value="TAUTOMERASE YOLI-RELATED"/>
    <property type="match status" value="1"/>
</dbReference>
<dbReference type="Pfam" id="PF14552">
    <property type="entry name" value="Tautomerase_2"/>
    <property type="match status" value="1"/>
</dbReference>
<organism evidence="1 2">
    <name type="scientific">Carnobacterium maltaromaticum</name>
    <name type="common">Carnobacterium piscicola</name>
    <dbReference type="NCBI Taxonomy" id="2751"/>
    <lineage>
        <taxon>Bacteria</taxon>
        <taxon>Bacillati</taxon>
        <taxon>Bacillota</taxon>
        <taxon>Bacilli</taxon>
        <taxon>Lactobacillales</taxon>
        <taxon>Carnobacteriaceae</taxon>
        <taxon>Carnobacterium</taxon>
    </lineage>
</organism>
<sequence>MPLIQIDLIEGRTDSEIKLLLDTIHEVLVETFEIPINDRFQILHQHPANEMIIEDTGLGFKRSQNVVVLSITSRQRKEKQKVDFYQKVVQALTNRCGIAPEDIMISITINEQADWSFGFGRAQFLTGEL</sequence>
<dbReference type="GeneID" id="83605510"/>